<gene>
    <name evidence="1" type="ORF">GRI43_11705</name>
</gene>
<name>A0A6I4V5E4_9SPHN</name>
<comment type="caution">
    <text evidence="1">The sequence shown here is derived from an EMBL/GenBank/DDBJ whole genome shotgun (WGS) entry which is preliminary data.</text>
</comment>
<accession>A0A6I4V5E4</accession>
<reference evidence="1 2" key="1">
    <citation type="submission" date="2019-12" db="EMBL/GenBank/DDBJ databases">
        <title>Genomic-based taxomic classification of the family Erythrobacteraceae.</title>
        <authorList>
            <person name="Xu L."/>
        </authorList>
    </citation>
    <scope>NUCLEOTIDE SEQUENCE [LARGE SCALE GENOMIC DNA]</scope>
    <source>
        <strain evidence="1 2">SW-109</strain>
    </source>
</reference>
<sequence>MDQLLQIGGSLLAILALAWLAGKMQLGGDRRIRSEAEARELADEIMTGFDPIEIAIDRAGYGALLRDGDGRVMVLRRHGAHFAGRLLDRRPTARLDQNLLTIEAEDRPFGAVTLDLGRQAQVWAASLRRLEAR</sequence>
<evidence type="ECO:0000313" key="1">
    <source>
        <dbReference type="EMBL" id="MXP48050.1"/>
    </source>
</evidence>
<dbReference type="RefSeq" id="WP_160731273.1">
    <property type="nucleotide sequence ID" value="NZ_WTYP01000002.1"/>
</dbReference>
<dbReference type="Proteomes" id="UP000471435">
    <property type="component" value="Unassembled WGS sequence"/>
</dbReference>
<protein>
    <submittedName>
        <fullName evidence="1">Uncharacterized protein</fullName>
    </submittedName>
</protein>
<proteinExistence type="predicted"/>
<dbReference type="AlphaFoldDB" id="A0A6I4V5E4"/>
<dbReference type="EMBL" id="WTYP01000002">
    <property type="protein sequence ID" value="MXP48050.1"/>
    <property type="molecule type" value="Genomic_DNA"/>
</dbReference>
<organism evidence="1 2">
    <name type="scientific">Pontixanthobacter luteolus</name>
    <dbReference type="NCBI Taxonomy" id="295089"/>
    <lineage>
        <taxon>Bacteria</taxon>
        <taxon>Pseudomonadati</taxon>
        <taxon>Pseudomonadota</taxon>
        <taxon>Alphaproteobacteria</taxon>
        <taxon>Sphingomonadales</taxon>
        <taxon>Erythrobacteraceae</taxon>
        <taxon>Pontixanthobacter</taxon>
    </lineage>
</organism>
<evidence type="ECO:0000313" key="2">
    <source>
        <dbReference type="Proteomes" id="UP000471435"/>
    </source>
</evidence>
<keyword evidence="2" id="KW-1185">Reference proteome</keyword>
<dbReference type="OrthoDB" id="7391222at2"/>